<comment type="caution">
    <text evidence="5">The sequence shown here is derived from an EMBL/GenBank/DDBJ whole genome shotgun (WGS) entry which is preliminary data.</text>
</comment>
<evidence type="ECO:0000256" key="2">
    <source>
        <dbReference type="ARBA" id="ARBA00023125"/>
    </source>
</evidence>
<dbReference type="InterPro" id="IPR010982">
    <property type="entry name" value="Lambda_DNA-bd_dom_sf"/>
</dbReference>
<dbReference type="PROSITE" id="PS00356">
    <property type="entry name" value="HTH_LACI_1"/>
    <property type="match status" value="1"/>
</dbReference>
<sequence>MRVTINDIAKKAKVSPSTVSRVIADSPRISEATKEKVLKIMKEMNYHPNMIARSLVNRTTQIIGVVMPGMAEQSLQHPFYPELLGGIASMANKQGYKILLANVSTVDEEREMVKELTFGGITEGLILLTSRDDNPTVEQLVKNNFPFVVIGRTENPYVNWVDNDNFLIGYQLATYFIEQGHRSIAFLGYSPGYRVTRDRLNGYKKALEEHDIPFDSRMVIESKFISDNGYDLMKAFLAQGKSPTGVIACDDLLAFGAIKAIHQAGLRVPDDIAVAGINNVPLADYYNPPLTSVKINAFSLGTKAFEMLQTIMGSNIRSYNQAIIPAELVIRSSTQRG</sequence>
<dbReference type="SUPFAM" id="SSF53822">
    <property type="entry name" value="Periplasmic binding protein-like I"/>
    <property type="match status" value="1"/>
</dbReference>
<keyword evidence="3" id="KW-0804">Transcription</keyword>
<dbReference type="SUPFAM" id="SSF47413">
    <property type="entry name" value="lambda repressor-like DNA-binding domains"/>
    <property type="match status" value="1"/>
</dbReference>
<dbReference type="InterPro" id="IPR046335">
    <property type="entry name" value="LacI/GalR-like_sensor"/>
</dbReference>
<dbReference type="InterPro" id="IPR000843">
    <property type="entry name" value="HTH_LacI"/>
</dbReference>
<dbReference type="PANTHER" id="PTHR30146">
    <property type="entry name" value="LACI-RELATED TRANSCRIPTIONAL REPRESSOR"/>
    <property type="match status" value="1"/>
</dbReference>
<name>A0A8J6I1T6_9FIRM</name>
<evidence type="ECO:0000256" key="3">
    <source>
        <dbReference type="ARBA" id="ARBA00023163"/>
    </source>
</evidence>
<keyword evidence="2 5" id="KW-0238">DNA-binding</keyword>
<organism evidence="5 6">
    <name type="scientific">Capillibacterium thermochitinicola</name>
    <dbReference type="NCBI Taxonomy" id="2699427"/>
    <lineage>
        <taxon>Bacteria</taxon>
        <taxon>Bacillati</taxon>
        <taxon>Bacillota</taxon>
        <taxon>Capillibacterium</taxon>
    </lineage>
</organism>
<dbReference type="PROSITE" id="PS50932">
    <property type="entry name" value="HTH_LACI_2"/>
    <property type="match status" value="1"/>
</dbReference>
<keyword evidence="6" id="KW-1185">Reference proteome</keyword>
<reference evidence="5" key="1">
    <citation type="submission" date="2020-06" db="EMBL/GenBank/DDBJ databases">
        <title>Novel chitinolytic bacterium.</title>
        <authorList>
            <person name="Ungkulpasvich U."/>
            <person name="Kosugi A."/>
            <person name="Uke A."/>
        </authorList>
    </citation>
    <scope>NUCLEOTIDE SEQUENCE</scope>
    <source>
        <strain evidence="5">UUS1-1</strain>
    </source>
</reference>
<dbReference type="CDD" id="cd06294">
    <property type="entry name" value="PBP1_MalR-like"/>
    <property type="match status" value="1"/>
</dbReference>
<dbReference type="AlphaFoldDB" id="A0A8J6I1T6"/>
<proteinExistence type="predicted"/>
<dbReference type="GO" id="GO:0003700">
    <property type="term" value="F:DNA-binding transcription factor activity"/>
    <property type="evidence" value="ECO:0007669"/>
    <property type="project" value="TreeGrafter"/>
</dbReference>
<evidence type="ECO:0000313" key="6">
    <source>
        <dbReference type="Proteomes" id="UP000657177"/>
    </source>
</evidence>
<dbReference type="RefSeq" id="WP_181340576.1">
    <property type="nucleotide sequence ID" value="NZ_JAAKDE010000058.1"/>
</dbReference>
<dbReference type="Proteomes" id="UP000657177">
    <property type="component" value="Unassembled WGS sequence"/>
</dbReference>
<dbReference type="Pfam" id="PF13377">
    <property type="entry name" value="Peripla_BP_3"/>
    <property type="match status" value="1"/>
</dbReference>
<dbReference type="InterPro" id="IPR028082">
    <property type="entry name" value="Peripla_BP_I"/>
</dbReference>
<keyword evidence="1" id="KW-0805">Transcription regulation</keyword>
<dbReference type="EMBL" id="JAAKDE010000058">
    <property type="protein sequence ID" value="MBA2134115.1"/>
    <property type="molecule type" value="Genomic_DNA"/>
</dbReference>
<dbReference type="SMART" id="SM00354">
    <property type="entry name" value="HTH_LACI"/>
    <property type="match status" value="1"/>
</dbReference>
<dbReference type="Gene3D" id="3.40.50.2300">
    <property type="match status" value="2"/>
</dbReference>
<dbReference type="Pfam" id="PF00356">
    <property type="entry name" value="LacI"/>
    <property type="match status" value="1"/>
</dbReference>
<dbReference type="CDD" id="cd01392">
    <property type="entry name" value="HTH_LacI"/>
    <property type="match status" value="1"/>
</dbReference>
<dbReference type="PANTHER" id="PTHR30146:SF109">
    <property type="entry name" value="HTH-TYPE TRANSCRIPTIONAL REGULATOR GALS"/>
    <property type="match status" value="1"/>
</dbReference>
<evidence type="ECO:0000313" key="5">
    <source>
        <dbReference type="EMBL" id="MBA2134115.1"/>
    </source>
</evidence>
<gene>
    <name evidence="5" type="ORF">G5B42_11315</name>
</gene>
<dbReference type="GO" id="GO:0000976">
    <property type="term" value="F:transcription cis-regulatory region binding"/>
    <property type="evidence" value="ECO:0007669"/>
    <property type="project" value="TreeGrafter"/>
</dbReference>
<feature type="domain" description="HTH lacI-type" evidence="4">
    <location>
        <begin position="3"/>
        <end position="57"/>
    </location>
</feature>
<evidence type="ECO:0000256" key="1">
    <source>
        <dbReference type="ARBA" id="ARBA00023015"/>
    </source>
</evidence>
<protein>
    <submittedName>
        <fullName evidence="5">LacI family DNA-binding transcriptional regulator</fullName>
    </submittedName>
</protein>
<evidence type="ECO:0000259" key="4">
    <source>
        <dbReference type="PROSITE" id="PS50932"/>
    </source>
</evidence>
<dbReference type="Gene3D" id="1.10.260.40">
    <property type="entry name" value="lambda repressor-like DNA-binding domains"/>
    <property type="match status" value="1"/>
</dbReference>
<accession>A0A8J6I1T6</accession>